<feature type="non-terminal residue" evidence="1">
    <location>
        <position position="262"/>
    </location>
</feature>
<proteinExistence type="predicted"/>
<gene>
    <name evidence="1" type="ORF">ACOLOM_LOCUS12575</name>
</gene>
<feature type="non-terminal residue" evidence="1">
    <location>
        <position position="1"/>
    </location>
</feature>
<dbReference type="Proteomes" id="UP000789525">
    <property type="component" value="Unassembled WGS sequence"/>
</dbReference>
<keyword evidence="2" id="KW-1185">Reference proteome</keyword>
<dbReference type="EMBL" id="CAJVPT010051773">
    <property type="protein sequence ID" value="CAG8748446.1"/>
    <property type="molecule type" value="Genomic_DNA"/>
</dbReference>
<name>A0ACA9QDV2_9GLOM</name>
<reference evidence="1" key="1">
    <citation type="submission" date="2021-06" db="EMBL/GenBank/DDBJ databases">
        <authorList>
            <person name="Kallberg Y."/>
            <person name="Tangrot J."/>
            <person name="Rosling A."/>
        </authorList>
    </citation>
    <scope>NUCLEOTIDE SEQUENCE</scope>
    <source>
        <strain evidence="1">CL356</strain>
    </source>
</reference>
<organism evidence="1 2">
    <name type="scientific">Acaulospora colombiana</name>
    <dbReference type="NCBI Taxonomy" id="27376"/>
    <lineage>
        <taxon>Eukaryota</taxon>
        <taxon>Fungi</taxon>
        <taxon>Fungi incertae sedis</taxon>
        <taxon>Mucoromycota</taxon>
        <taxon>Glomeromycotina</taxon>
        <taxon>Glomeromycetes</taxon>
        <taxon>Diversisporales</taxon>
        <taxon>Acaulosporaceae</taxon>
        <taxon>Acaulospora</taxon>
    </lineage>
</organism>
<evidence type="ECO:0000313" key="2">
    <source>
        <dbReference type="Proteomes" id="UP000789525"/>
    </source>
</evidence>
<comment type="caution">
    <text evidence="1">The sequence shown here is derived from an EMBL/GenBank/DDBJ whole genome shotgun (WGS) entry which is preliminary data.</text>
</comment>
<sequence>PSLQCSALSNWDATEPWNVPLSILASHPYQPTDEAYATSAGPVSLSPLFTDTSLAQTSTAFIQGSGYAQQFEEPLFGDLTFSSAMPTASIVPPSSTLAVPATTTSNNATSTNTNTTRNVSTNEFVVAPKPVRLVNPAIHLAALVEEGDATSILDVTQDSTLINISSSSTLSEEDGGEDGENDADDEADDEDKTVCSPSLNSADSSEWTVEKVWQGMYEEQEDAKALVQPEVPSNELAPLFDASLFGQDFVQYSPPSSYPSQT</sequence>
<protein>
    <submittedName>
        <fullName evidence="1">7499_t:CDS:1</fullName>
    </submittedName>
</protein>
<accession>A0ACA9QDV2</accession>
<evidence type="ECO:0000313" key="1">
    <source>
        <dbReference type="EMBL" id="CAG8748446.1"/>
    </source>
</evidence>